<dbReference type="WBParaSite" id="MBELARI_LOCUS14207">
    <property type="protein sequence ID" value="MBELARI_LOCUS14207"/>
    <property type="gene ID" value="MBELARI_LOCUS14207"/>
</dbReference>
<evidence type="ECO:0000256" key="7">
    <source>
        <dbReference type="ARBA" id="ARBA00023136"/>
    </source>
</evidence>
<keyword evidence="4 8" id="KW-0808">Transferase</keyword>
<evidence type="ECO:0000256" key="8">
    <source>
        <dbReference type="RuleBase" id="RU366017"/>
    </source>
</evidence>
<sequence length="443" mass="51079">MIVMLLEPSSPFSKIIQQTLERIIRNQELERIIRNWTNQKLERSKIIRFQRNRESVASNSVPAKPLKTFQNGGLFISLFQASQDHLRPQVRVLMAITKTTGYSCQFDNGATVPGKLYQFNENHGKQLKVYYLNCLPPKDVLLENIENITIIHDSVPILKKVIVPILKKAIVPISYKIQDEQNMTNFKQTFAICVPFLFGDKYTGKHLVEFIEMNRLLGVEQISIYADDSMNADVKRVMNGYAKEGLLEVIPFSLPFNDSNIWSYGQLLTITDCILRHTGRTEFVALHDLDEYAIPKSLNPNDPPPNRLTLLPQLFSNKQIATLRLNVHYFMPDEKGLPITINSQQRIDYADNQATKCVVRPHYIYAQGIHSTFGPIQKPYSTGYGDEKQMILFHYKEKELAMERIEGRIGKTRASKMAEDKYFMNHFSNFSQIFTEKCNQFAL</sequence>
<comment type="similarity">
    <text evidence="2 8">Belongs to the glycosyltransferase 92 family.</text>
</comment>
<keyword evidence="7" id="KW-0472">Membrane</keyword>
<dbReference type="AlphaFoldDB" id="A0AAF3EJK9"/>
<evidence type="ECO:0000256" key="4">
    <source>
        <dbReference type="ARBA" id="ARBA00022679"/>
    </source>
</evidence>
<dbReference type="GO" id="GO:0016020">
    <property type="term" value="C:membrane"/>
    <property type="evidence" value="ECO:0007669"/>
    <property type="project" value="UniProtKB-SubCell"/>
</dbReference>
<evidence type="ECO:0000256" key="3">
    <source>
        <dbReference type="ARBA" id="ARBA00022676"/>
    </source>
</evidence>
<dbReference type="InterPro" id="IPR008166">
    <property type="entry name" value="Glyco_transf_92"/>
</dbReference>
<comment type="subcellular location">
    <subcellularLocation>
        <location evidence="1">Membrane</location>
        <topology evidence="1">Single-pass membrane protein</topology>
    </subcellularLocation>
</comment>
<evidence type="ECO:0000256" key="5">
    <source>
        <dbReference type="ARBA" id="ARBA00022692"/>
    </source>
</evidence>
<name>A0AAF3EJK9_9BILA</name>
<dbReference type="EC" id="2.4.1.-" evidence="8"/>
<dbReference type="GO" id="GO:0005737">
    <property type="term" value="C:cytoplasm"/>
    <property type="evidence" value="ECO:0007669"/>
    <property type="project" value="TreeGrafter"/>
</dbReference>
<evidence type="ECO:0000256" key="2">
    <source>
        <dbReference type="ARBA" id="ARBA00007647"/>
    </source>
</evidence>
<evidence type="ECO:0000256" key="6">
    <source>
        <dbReference type="ARBA" id="ARBA00022989"/>
    </source>
</evidence>
<keyword evidence="3 8" id="KW-0328">Glycosyltransferase</keyword>
<dbReference type="PANTHER" id="PTHR21461">
    <property type="entry name" value="GLYCOSYLTRANSFERASE FAMILY 92 PROTEIN"/>
    <property type="match status" value="1"/>
</dbReference>
<evidence type="ECO:0000313" key="9">
    <source>
        <dbReference type="Proteomes" id="UP000887575"/>
    </source>
</evidence>
<evidence type="ECO:0000256" key="1">
    <source>
        <dbReference type="ARBA" id="ARBA00004167"/>
    </source>
</evidence>
<accession>A0AAF3EJK9</accession>
<evidence type="ECO:0000313" key="10">
    <source>
        <dbReference type="WBParaSite" id="MBELARI_LOCUS14207"/>
    </source>
</evidence>
<protein>
    <recommendedName>
        <fullName evidence="8">Glycosyltransferase family 92 protein</fullName>
        <ecNumber evidence="8">2.4.1.-</ecNumber>
    </recommendedName>
</protein>
<keyword evidence="5" id="KW-0812">Transmembrane</keyword>
<dbReference type="GO" id="GO:0016757">
    <property type="term" value="F:glycosyltransferase activity"/>
    <property type="evidence" value="ECO:0007669"/>
    <property type="project" value="UniProtKB-UniRule"/>
</dbReference>
<keyword evidence="9" id="KW-1185">Reference proteome</keyword>
<keyword evidence="6" id="KW-1133">Transmembrane helix</keyword>
<organism evidence="9 10">
    <name type="scientific">Mesorhabditis belari</name>
    <dbReference type="NCBI Taxonomy" id="2138241"/>
    <lineage>
        <taxon>Eukaryota</taxon>
        <taxon>Metazoa</taxon>
        <taxon>Ecdysozoa</taxon>
        <taxon>Nematoda</taxon>
        <taxon>Chromadorea</taxon>
        <taxon>Rhabditida</taxon>
        <taxon>Rhabditina</taxon>
        <taxon>Rhabditomorpha</taxon>
        <taxon>Rhabditoidea</taxon>
        <taxon>Rhabditidae</taxon>
        <taxon>Mesorhabditinae</taxon>
        <taxon>Mesorhabditis</taxon>
    </lineage>
</organism>
<proteinExistence type="inferred from homology"/>
<reference evidence="10" key="1">
    <citation type="submission" date="2024-02" db="UniProtKB">
        <authorList>
            <consortium name="WormBaseParasite"/>
        </authorList>
    </citation>
    <scope>IDENTIFICATION</scope>
</reference>
<dbReference type="PANTHER" id="PTHR21461:SF87">
    <property type="entry name" value="GH12965P"/>
    <property type="match status" value="1"/>
</dbReference>
<dbReference type="Proteomes" id="UP000887575">
    <property type="component" value="Unassembled WGS sequence"/>
</dbReference>
<dbReference type="Pfam" id="PF01697">
    <property type="entry name" value="Glyco_transf_92"/>
    <property type="match status" value="1"/>
</dbReference>